<dbReference type="PROSITE" id="PS00108">
    <property type="entry name" value="PROTEIN_KINASE_ST"/>
    <property type="match status" value="1"/>
</dbReference>
<dbReference type="GO" id="GO:0045087">
    <property type="term" value="P:innate immune response"/>
    <property type="evidence" value="ECO:0007669"/>
    <property type="project" value="InterPro"/>
</dbReference>
<dbReference type="Pfam" id="PF01476">
    <property type="entry name" value="LysM"/>
    <property type="match status" value="1"/>
</dbReference>
<gene>
    <name evidence="18" type="primary">LOC111285939</name>
</gene>
<dbReference type="Gene3D" id="1.10.510.10">
    <property type="entry name" value="Transferase(Phosphotransferase) domain 1"/>
    <property type="match status" value="1"/>
</dbReference>
<dbReference type="Proteomes" id="UP000515121">
    <property type="component" value="Unplaced"/>
</dbReference>
<feature type="domain" description="Protein kinase" evidence="15">
    <location>
        <begin position="298"/>
        <end position="583"/>
    </location>
</feature>
<evidence type="ECO:0000256" key="6">
    <source>
        <dbReference type="ARBA" id="ARBA00022729"/>
    </source>
</evidence>
<dbReference type="CDD" id="cd00118">
    <property type="entry name" value="LysM"/>
    <property type="match status" value="1"/>
</dbReference>
<evidence type="ECO:0000259" key="15">
    <source>
        <dbReference type="PROSITE" id="PS50011"/>
    </source>
</evidence>
<keyword evidence="2" id="KW-1003">Cell membrane</keyword>
<evidence type="ECO:0000256" key="13">
    <source>
        <dbReference type="PROSITE-ProRule" id="PRU10141"/>
    </source>
</evidence>
<evidence type="ECO:0000313" key="18">
    <source>
        <dbReference type="RefSeq" id="XP_022731383.1"/>
    </source>
</evidence>
<dbReference type="SUPFAM" id="SSF54106">
    <property type="entry name" value="LysM domain"/>
    <property type="match status" value="1"/>
</dbReference>
<dbReference type="SMART" id="SM00257">
    <property type="entry name" value="LysM"/>
    <property type="match status" value="1"/>
</dbReference>
<evidence type="ECO:0000256" key="4">
    <source>
        <dbReference type="ARBA" id="ARBA00022679"/>
    </source>
</evidence>
<keyword evidence="11 14" id="KW-0472">Membrane</keyword>
<protein>
    <submittedName>
        <fullName evidence="18">LysM domain receptor-like kinase 3</fullName>
    </submittedName>
</protein>
<dbReference type="InterPro" id="IPR000719">
    <property type="entry name" value="Prot_kinase_dom"/>
</dbReference>
<evidence type="ECO:0000256" key="2">
    <source>
        <dbReference type="ARBA" id="ARBA00022475"/>
    </source>
</evidence>
<evidence type="ECO:0000256" key="1">
    <source>
        <dbReference type="ARBA" id="ARBA00004162"/>
    </source>
</evidence>
<keyword evidence="5 14" id="KW-0812">Transmembrane</keyword>
<keyword evidence="8" id="KW-0418">Kinase</keyword>
<keyword evidence="17" id="KW-1185">Reference proteome</keyword>
<accession>A0A6P5XT35</accession>
<dbReference type="PANTHER" id="PTHR46204:SF5">
    <property type="entry name" value="PROTEIN KINASE DOMAIN-CONTAINING PROTEIN"/>
    <property type="match status" value="1"/>
</dbReference>
<name>A0A6P5XT35_DURZI</name>
<dbReference type="AlphaFoldDB" id="A0A6P5XT35"/>
<dbReference type="GO" id="GO:0005524">
    <property type="term" value="F:ATP binding"/>
    <property type="evidence" value="ECO:0007669"/>
    <property type="project" value="UniProtKB-UniRule"/>
</dbReference>
<evidence type="ECO:0000256" key="7">
    <source>
        <dbReference type="ARBA" id="ARBA00022741"/>
    </source>
</evidence>
<dbReference type="InterPro" id="IPR001245">
    <property type="entry name" value="Ser-Thr/Tyr_kinase_cat_dom"/>
</dbReference>
<comment type="subcellular location">
    <subcellularLocation>
        <location evidence="1">Cell membrane</location>
        <topology evidence="1">Single-pass membrane protein</topology>
    </subcellularLocation>
</comment>
<evidence type="ECO:0000313" key="17">
    <source>
        <dbReference type="Proteomes" id="UP000515121"/>
    </source>
</evidence>
<evidence type="ECO:0000256" key="9">
    <source>
        <dbReference type="ARBA" id="ARBA00022840"/>
    </source>
</evidence>
<dbReference type="InterPro" id="IPR018392">
    <property type="entry name" value="LysM"/>
</dbReference>
<dbReference type="InterPro" id="IPR044812">
    <property type="entry name" value="CERK1/LYK3-like"/>
</dbReference>
<keyword evidence="12" id="KW-1015">Disulfide bond</keyword>
<dbReference type="GO" id="GO:0019199">
    <property type="term" value="F:transmembrane receptor protein kinase activity"/>
    <property type="evidence" value="ECO:0007669"/>
    <property type="project" value="InterPro"/>
</dbReference>
<dbReference type="InterPro" id="IPR008271">
    <property type="entry name" value="Ser/Thr_kinase_AS"/>
</dbReference>
<keyword evidence="10 14" id="KW-1133">Transmembrane helix</keyword>
<dbReference type="PROSITE" id="PS51782">
    <property type="entry name" value="LYSM"/>
    <property type="match status" value="1"/>
</dbReference>
<sequence>MCFEDLGNFEKLVGFIVLTWLSCSSHSLPCNVSLAESCPASLYYVPRTRKSLEETAALFHVNLNAINRTTEGFLIAINCSCLAGHDEFTWHVEYEVQPEDTWDVISSKFGSFVVEYPERKLIPSQIVTLDTLCGCSGSADTVTYKVTKGDTLYTICSRFGADLNKTVKLNRIENAEFIHNGDVIFIPEPEGLPNLIVLDNKDSSTKKASKSRINAVVGAISAAFAIILLTVIFVSWKNCKKKGSQVPIFYSRKMDHLHSYFDSRTFLTKSVESIVSSFNSSKAILFPYHEVRVATSNFSMSLKIGQGSYGSVYLGKLRGTDVAIKQMKNTKSKEFLSEINILCKVQHSNLIELIGYAAGGDSLYLVYEFAQNGALSDHLHVSSDRGYKPLDWTMRVQIALDAAKGLEYIHKHTKPYYVHRDVKTSNILLDSNFRAKIADFGLVKLLEHSPEVGAAASRIVGTFGYLSPEYVRDGRVTTKTDVYAFGVVLMELLTGQQALSRDANPGNNNYSEHRTVVDYMLSALNDTQKPMIELAKCIDPNLTHYHKDSVLEMALLSKDCVGDNWNQRPDMSEVVFRLSHIFVSSEEWEKQPCTQTES</sequence>
<reference evidence="18" key="1">
    <citation type="submission" date="2025-08" db="UniProtKB">
        <authorList>
            <consortium name="RefSeq"/>
        </authorList>
    </citation>
    <scope>IDENTIFICATION</scope>
    <source>
        <tissue evidence="18">Fruit stalk</tissue>
    </source>
</reference>
<keyword evidence="9 13" id="KW-0067">ATP-binding</keyword>
<dbReference type="InterPro" id="IPR036779">
    <property type="entry name" value="LysM_dom_sf"/>
</dbReference>
<dbReference type="FunFam" id="1.10.510.10:FF:000468">
    <property type="entry name" value="PTI1-like tyrosine-protein kinase 3"/>
    <property type="match status" value="1"/>
</dbReference>
<dbReference type="GO" id="GO:0005886">
    <property type="term" value="C:plasma membrane"/>
    <property type="evidence" value="ECO:0007669"/>
    <property type="project" value="UniProtKB-SubCell"/>
</dbReference>
<evidence type="ECO:0000256" key="5">
    <source>
        <dbReference type="ARBA" id="ARBA00022692"/>
    </source>
</evidence>
<dbReference type="PROSITE" id="PS00107">
    <property type="entry name" value="PROTEIN_KINASE_ATP"/>
    <property type="match status" value="1"/>
</dbReference>
<dbReference type="Gene3D" id="3.10.350.10">
    <property type="entry name" value="LysM domain"/>
    <property type="match status" value="1"/>
</dbReference>
<keyword evidence="4" id="KW-0808">Transferase</keyword>
<feature type="binding site" evidence="13">
    <location>
        <position position="325"/>
    </location>
    <ligand>
        <name>ATP</name>
        <dbReference type="ChEBI" id="CHEBI:30616"/>
    </ligand>
</feature>
<evidence type="ECO:0000256" key="8">
    <source>
        <dbReference type="ARBA" id="ARBA00022777"/>
    </source>
</evidence>
<evidence type="ECO:0000256" key="10">
    <source>
        <dbReference type="ARBA" id="ARBA00022989"/>
    </source>
</evidence>
<dbReference type="OrthoDB" id="4062651at2759"/>
<dbReference type="SUPFAM" id="SSF56112">
    <property type="entry name" value="Protein kinase-like (PK-like)"/>
    <property type="match status" value="1"/>
</dbReference>
<organism evidence="17 18">
    <name type="scientific">Durio zibethinus</name>
    <name type="common">Durian</name>
    <dbReference type="NCBI Taxonomy" id="66656"/>
    <lineage>
        <taxon>Eukaryota</taxon>
        <taxon>Viridiplantae</taxon>
        <taxon>Streptophyta</taxon>
        <taxon>Embryophyta</taxon>
        <taxon>Tracheophyta</taxon>
        <taxon>Spermatophyta</taxon>
        <taxon>Magnoliopsida</taxon>
        <taxon>eudicotyledons</taxon>
        <taxon>Gunneridae</taxon>
        <taxon>Pentapetalae</taxon>
        <taxon>rosids</taxon>
        <taxon>malvids</taxon>
        <taxon>Malvales</taxon>
        <taxon>Malvaceae</taxon>
        <taxon>Helicteroideae</taxon>
        <taxon>Durio</taxon>
    </lineage>
</organism>
<feature type="domain" description="LysM" evidence="16">
    <location>
        <begin position="142"/>
        <end position="186"/>
    </location>
</feature>
<evidence type="ECO:0000256" key="3">
    <source>
        <dbReference type="ARBA" id="ARBA00022527"/>
    </source>
</evidence>
<dbReference type="PANTHER" id="PTHR46204">
    <property type="entry name" value="CHITIN ELICITOR RECEPTOR KINASE 1-RELATED"/>
    <property type="match status" value="1"/>
</dbReference>
<proteinExistence type="predicted"/>
<evidence type="ECO:0000256" key="11">
    <source>
        <dbReference type="ARBA" id="ARBA00023136"/>
    </source>
</evidence>
<dbReference type="SMART" id="SM00220">
    <property type="entry name" value="S_TKc"/>
    <property type="match status" value="1"/>
</dbReference>
<dbReference type="InterPro" id="IPR011009">
    <property type="entry name" value="Kinase-like_dom_sf"/>
</dbReference>
<dbReference type="GeneID" id="111285939"/>
<evidence type="ECO:0000259" key="16">
    <source>
        <dbReference type="PROSITE" id="PS51782"/>
    </source>
</evidence>
<keyword evidence="6" id="KW-0732">Signal</keyword>
<dbReference type="CDD" id="cd14066">
    <property type="entry name" value="STKc_IRAK"/>
    <property type="match status" value="1"/>
</dbReference>
<dbReference type="InterPro" id="IPR017441">
    <property type="entry name" value="Protein_kinase_ATP_BS"/>
</dbReference>
<dbReference type="RefSeq" id="XP_022731383.1">
    <property type="nucleotide sequence ID" value="XM_022875648.1"/>
</dbReference>
<dbReference type="Gene3D" id="3.30.200.20">
    <property type="entry name" value="Phosphorylase Kinase, domain 1"/>
    <property type="match status" value="1"/>
</dbReference>
<keyword evidence="7 13" id="KW-0547">Nucleotide-binding</keyword>
<evidence type="ECO:0000256" key="14">
    <source>
        <dbReference type="SAM" id="Phobius"/>
    </source>
</evidence>
<keyword evidence="3" id="KW-0723">Serine/threonine-protein kinase</keyword>
<dbReference type="KEGG" id="dzi:111285939"/>
<dbReference type="Pfam" id="PF07714">
    <property type="entry name" value="PK_Tyr_Ser-Thr"/>
    <property type="match status" value="1"/>
</dbReference>
<evidence type="ECO:0000256" key="12">
    <source>
        <dbReference type="ARBA" id="ARBA00023157"/>
    </source>
</evidence>
<feature type="transmembrane region" description="Helical" evidence="14">
    <location>
        <begin position="213"/>
        <end position="236"/>
    </location>
</feature>
<dbReference type="PROSITE" id="PS50011">
    <property type="entry name" value="PROTEIN_KINASE_DOM"/>
    <property type="match status" value="1"/>
</dbReference>